<dbReference type="PANTHER" id="PTHR33204:SF39">
    <property type="entry name" value="TRANSCRIPTIONAL REGULATORY PROTEIN"/>
    <property type="match status" value="1"/>
</dbReference>
<keyword evidence="1" id="KW-0805">Transcription regulation</keyword>
<keyword evidence="3" id="KW-0804">Transcription</keyword>
<evidence type="ECO:0000256" key="1">
    <source>
        <dbReference type="ARBA" id="ARBA00023015"/>
    </source>
</evidence>
<dbReference type="Proteomes" id="UP000660745">
    <property type="component" value="Unassembled WGS sequence"/>
</dbReference>
<accession>A0A918AE73</accession>
<evidence type="ECO:0000256" key="3">
    <source>
        <dbReference type="ARBA" id="ARBA00023163"/>
    </source>
</evidence>
<comment type="caution">
    <text evidence="5">The sequence shown here is derived from an EMBL/GenBank/DDBJ whole genome shotgun (WGS) entry which is preliminary data.</text>
</comment>
<organism evidence="5 6">
    <name type="scientific">Nonomuraea glycinis</name>
    <dbReference type="NCBI Taxonomy" id="2047744"/>
    <lineage>
        <taxon>Bacteria</taxon>
        <taxon>Bacillati</taxon>
        <taxon>Actinomycetota</taxon>
        <taxon>Actinomycetes</taxon>
        <taxon>Streptosporangiales</taxon>
        <taxon>Streptosporangiaceae</taxon>
        <taxon>Nonomuraea</taxon>
    </lineage>
</organism>
<evidence type="ECO:0000256" key="2">
    <source>
        <dbReference type="ARBA" id="ARBA00023125"/>
    </source>
</evidence>
<evidence type="ECO:0000313" key="6">
    <source>
        <dbReference type="Proteomes" id="UP000660745"/>
    </source>
</evidence>
<dbReference type="PROSITE" id="PS51118">
    <property type="entry name" value="HTH_HXLR"/>
    <property type="match status" value="1"/>
</dbReference>
<sequence>MSTAAITVPVTVADHENCPVTSVLRRVGDKWSVVILSVLAHGAHGFNELDRSVEGLSRRMLTRTLRALEEDGLISRTPHWSVSPRVDYALTDLGRSFLEQVRALGLWALAHRSDLEAAHTHHG</sequence>
<gene>
    <name evidence="5" type="ORF">GCM10012278_78580</name>
</gene>
<reference evidence="5" key="2">
    <citation type="submission" date="2020-09" db="EMBL/GenBank/DDBJ databases">
        <authorList>
            <person name="Sun Q."/>
            <person name="Zhou Y."/>
        </authorList>
    </citation>
    <scope>NUCLEOTIDE SEQUENCE</scope>
    <source>
        <strain evidence="5">CGMCC 4.7430</strain>
    </source>
</reference>
<dbReference type="InterPro" id="IPR002577">
    <property type="entry name" value="HTH_HxlR"/>
</dbReference>
<evidence type="ECO:0000259" key="4">
    <source>
        <dbReference type="PROSITE" id="PS51118"/>
    </source>
</evidence>
<reference evidence="5" key="1">
    <citation type="journal article" date="2014" name="Int. J. Syst. Evol. Microbiol.">
        <title>Complete genome sequence of Corynebacterium casei LMG S-19264T (=DSM 44701T), isolated from a smear-ripened cheese.</title>
        <authorList>
            <consortium name="US DOE Joint Genome Institute (JGI-PGF)"/>
            <person name="Walter F."/>
            <person name="Albersmeier A."/>
            <person name="Kalinowski J."/>
            <person name="Ruckert C."/>
        </authorList>
    </citation>
    <scope>NUCLEOTIDE SEQUENCE</scope>
    <source>
        <strain evidence="5">CGMCC 4.7430</strain>
    </source>
</reference>
<name>A0A918AE73_9ACTN</name>
<evidence type="ECO:0000313" key="5">
    <source>
        <dbReference type="EMBL" id="GGP16110.1"/>
    </source>
</evidence>
<dbReference type="PANTHER" id="PTHR33204">
    <property type="entry name" value="TRANSCRIPTIONAL REGULATOR, MARR FAMILY"/>
    <property type="match status" value="1"/>
</dbReference>
<keyword evidence="2" id="KW-0238">DNA-binding</keyword>
<dbReference type="Pfam" id="PF01638">
    <property type="entry name" value="HxlR"/>
    <property type="match status" value="1"/>
</dbReference>
<keyword evidence="6" id="KW-1185">Reference proteome</keyword>
<feature type="domain" description="HTH hxlR-type" evidence="4">
    <location>
        <begin position="18"/>
        <end position="116"/>
    </location>
</feature>
<dbReference type="Gene3D" id="1.10.10.10">
    <property type="entry name" value="Winged helix-like DNA-binding domain superfamily/Winged helix DNA-binding domain"/>
    <property type="match status" value="1"/>
</dbReference>
<dbReference type="EMBL" id="BMNK01000020">
    <property type="protein sequence ID" value="GGP16110.1"/>
    <property type="molecule type" value="Genomic_DNA"/>
</dbReference>
<proteinExistence type="predicted"/>
<dbReference type="SUPFAM" id="SSF46785">
    <property type="entry name" value="Winged helix' DNA-binding domain"/>
    <property type="match status" value="1"/>
</dbReference>
<dbReference type="InterPro" id="IPR036390">
    <property type="entry name" value="WH_DNA-bd_sf"/>
</dbReference>
<protein>
    <submittedName>
        <fullName evidence="5">Transcriptional regulator</fullName>
    </submittedName>
</protein>
<dbReference type="GO" id="GO:0003677">
    <property type="term" value="F:DNA binding"/>
    <property type="evidence" value="ECO:0007669"/>
    <property type="project" value="UniProtKB-KW"/>
</dbReference>
<dbReference type="AlphaFoldDB" id="A0A918AE73"/>
<dbReference type="InterPro" id="IPR036388">
    <property type="entry name" value="WH-like_DNA-bd_sf"/>
</dbReference>
<dbReference type="RefSeq" id="WP_189143848.1">
    <property type="nucleotide sequence ID" value="NZ_BMNK01000020.1"/>
</dbReference>